<organism evidence="1 2">
    <name type="scientific">Salinispira pacifica</name>
    <dbReference type="NCBI Taxonomy" id="1307761"/>
    <lineage>
        <taxon>Bacteria</taxon>
        <taxon>Pseudomonadati</taxon>
        <taxon>Spirochaetota</taxon>
        <taxon>Spirochaetia</taxon>
        <taxon>Spirochaetales</taxon>
        <taxon>Spirochaetaceae</taxon>
        <taxon>Salinispira</taxon>
    </lineage>
</organism>
<dbReference type="eggNOG" id="COG4221">
    <property type="taxonomic scope" value="Bacteria"/>
</dbReference>
<gene>
    <name evidence="1" type="ORF">L21SP2_0033</name>
</gene>
<dbReference type="STRING" id="1307761.L21SP2_0033"/>
<proteinExistence type="predicted"/>
<reference evidence="1 2" key="1">
    <citation type="journal article" date="2015" name="Stand. Genomic Sci.">
        <title>Complete genome sequence and description of Salinispira pacifica gen. nov., sp. nov., a novel spirochaete isolated form a hypersaline microbial mat.</title>
        <authorList>
            <person name="Ben Hania W."/>
            <person name="Joseph M."/>
            <person name="Schumann P."/>
            <person name="Bunk B."/>
            <person name="Fiebig A."/>
            <person name="Sproer C."/>
            <person name="Klenk H.P."/>
            <person name="Fardeau M.L."/>
            <person name="Spring S."/>
        </authorList>
    </citation>
    <scope>NUCLEOTIDE SEQUENCE [LARGE SCALE GENOMIC DNA]</scope>
    <source>
        <strain evidence="1 2">L21-RPul-D2</strain>
    </source>
</reference>
<protein>
    <submittedName>
        <fullName evidence="1">Uncharacterized protein</fullName>
    </submittedName>
</protein>
<accession>V5WD36</accession>
<evidence type="ECO:0000313" key="2">
    <source>
        <dbReference type="Proteomes" id="UP000018680"/>
    </source>
</evidence>
<dbReference type="RefSeq" id="WP_024266412.1">
    <property type="nucleotide sequence ID" value="NC_023035.1"/>
</dbReference>
<keyword evidence="2" id="KW-1185">Reference proteome</keyword>
<dbReference type="Proteomes" id="UP000018680">
    <property type="component" value="Chromosome"/>
</dbReference>
<name>V5WD36_9SPIO</name>
<dbReference type="EMBL" id="CP006939">
    <property type="protein sequence ID" value="AHC13479.1"/>
    <property type="molecule type" value="Genomic_DNA"/>
</dbReference>
<dbReference type="HOGENOM" id="CLU_1282464_0_0_12"/>
<sequence>MEDTLLITGNQSPLNTSLANRWLKQDGRIIATVEKEDETVLYPDADPEKLIITSHDRRSPFSSRALFLDLRNKKIELDHIFILFSIMGNSDQLQMMTSRQIETGIDEEVKGFVFLLKESIGHFQNRNGGSINIVIHNTGPNVPAPFDALILGGIEAMSNAFFTYYGREKFKIRGFQDNEHDTDGYADFICDTVLQDRPGGKWYNKNKTGFFGFGR</sequence>
<dbReference type="InterPro" id="IPR036291">
    <property type="entry name" value="NAD(P)-bd_dom_sf"/>
</dbReference>
<evidence type="ECO:0000313" key="1">
    <source>
        <dbReference type="EMBL" id="AHC13479.1"/>
    </source>
</evidence>
<dbReference type="SUPFAM" id="SSF51735">
    <property type="entry name" value="NAD(P)-binding Rossmann-fold domains"/>
    <property type="match status" value="1"/>
</dbReference>
<dbReference type="AlphaFoldDB" id="V5WD36"/>
<dbReference type="KEGG" id="slr:L21SP2_0033"/>